<dbReference type="EMBL" id="WMJZ01000004">
    <property type="protein sequence ID" value="MTH45580.1"/>
    <property type="molecule type" value="Genomic_DNA"/>
</dbReference>
<sequence>MLKTSARLIHRLRRCRSGAVTVEFALTVIIFIFLVLFVAETARLAYISSVLDLATSEAAKEAKNAPADSGLQDYRTRFETRLLNQGGHLWSFLTRADATEINISFAPTIADMTASGGQTANVTNMPLARYQVKYHYHPMFFPFPGFWANNFLNREVIFVQEYERSKFMD</sequence>
<accession>A0A6L6IKK5</accession>
<dbReference type="Proteomes" id="UP000477739">
    <property type="component" value="Unassembled WGS sequence"/>
</dbReference>
<protein>
    <submittedName>
        <fullName evidence="3">Pilus assembly protein</fullName>
    </submittedName>
</protein>
<evidence type="ECO:0000313" key="3">
    <source>
        <dbReference type="EMBL" id="MTH45580.1"/>
    </source>
</evidence>
<organism evidence="3 4">
    <name type="scientific">Intestinirhabdus alba</name>
    <dbReference type="NCBI Taxonomy" id="2899544"/>
    <lineage>
        <taxon>Bacteria</taxon>
        <taxon>Pseudomonadati</taxon>
        <taxon>Pseudomonadota</taxon>
        <taxon>Gammaproteobacteria</taxon>
        <taxon>Enterobacterales</taxon>
        <taxon>Enterobacteriaceae</taxon>
        <taxon>Intestinirhabdus</taxon>
    </lineage>
</organism>
<keyword evidence="1" id="KW-0472">Membrane</keyword>
<dbReference type="OrthoDB" id="6555614at2"/>
<keyword evidence="1" id="KW-1133">Transmembrane helix</keyword>
<reference evidence="3 4" key="1">
    <citation type="submission" date="2019-11" db="EMBL/GenBank/DDBJ databases">
        <title>Escherichia alba sp. nov. isolated from the gut of plastic-eating superworms Zophobas atratus.</title>
        <authorList>
            <person name="Yang Y."/>
        </authorList>
    </citation>
    <scope>NUCLEOTIDE SEQUENCE [LARGE SCALE GENOMIC DNA]</scope>
    <source>
        <strain evidence="4">BIT-B35</strain>
    </source>
</reference>
<evidence type="ECO:0000256" key="1">
    <source>
        <dbReference type="SAM" id="Phobius"/>
    </source>
</evidence>
<comment type="caution">
    <text evidence="3">The sequence shown here is derived from an EMBL/GenBank/DDBJ whole genome shotgun (WGS) entry which is preliminary data.</text>
</comment>
<feature type="transmembrane region" description="Helical" evidence="1">
    <location>
        <begin position="20"/>
        <end position="39"/>
    </location>
</feature>
<feature type="domain" description="TadE-like" evidence="2">
    <location>
        <begin position="18"/>
        <end position="59"/>
    </location>
</feature>
<keyword evidence="1" id="KW-0812">Transmembrane</keyword>
<evidence type="ECO:0000313" key="4">
    <source>
        <dbReference type="Proteomes" id="UP000477739"/>
    </source>
</evidence>
<evidence type="ECO:0000259" key="2">
    <source>
        <dbReference type="Pfam" id="PF07811"/>
    </source>
</evidence>
<name>A0A6L6IKK5_9ENTR</name>
<dbReference type="AlphaFoldDB" id="A0A6L6IKK5"/>
<gene>
    <name evidence="3" type="ORF">GJV78_04740</name>
</gene>
<proteinExistence type="predicted"/>
<dbReference type="InterPro" id="IPR012495">
    <property type="entry name" value="TadE-like_dom"/>
</dbReference>
<keyword evidence="4" id="KW-1185">Reference proteome</keyword>
<dbReference type="Pfam" id="PF07811">
    <property type="entry name" value="TadE"/>
    <property type="match status" value="1"/>
</dbReference>